<dbReference type="Proteomes" id="UP000266841">
    <property type="component" value="Unassembled WGS sequence"/>
</dbReference>
<feature type="compositionally biased region" description="Basic and acidic residues" evidence="1">
    <location>
        <begin position="83"/>
        <end position="98"/>
    </location>
</feature>
<sequence>LLVSELKPIGDFVGTLLLCSAVHRDPVRADPGDRRLDLARADLQGVQGPGDGPAAPEPASRACLPPPAHEAAVPPHPARGGVRRGDAGGHAAGAREEAPPQGAAVARRGRGRGRRRDGRRGAAEGCQEDPRPAAQGVAREGGQGSGDLAQPKPEQLVAPMVSKRIVPPRKTCPSFSPGHSSSILRVTNEASSPGQVSPHLGHVPHVLLGGEHDHRIAHRQHVAHELSVVLRGVPRRGFEVGRYHGMRRCDGVNIGGFPSSHRRHVRVAAYRPAGPQQKDENRRA</sequence>
<accession>K0T3P7</accession>
<evidence type="ECO:0000256" key="1">
    <source>
        <dbReference type="SAM" id="MobiDB-lite"/>
    </source>
</evidence>
<organism evidence="2 3">
    <name type="scientific">Thalassiosira oceanica</name>
    <name type="common">Marine diatom</name>
    <dbReference type="NCBI Taxonomy" id="159749"/>
    <lineage>
        <taxon>Eukaryota</taxon>
        <taxon>Sar</taxon>
        <taxon>Stramenopiles</taxon>
        <taxon>Ochrophyta</taxon>
        <taxon>Bacillariophyta</taxon>
        <taxon>Coscinodiscophyceae</taxon>
        <taxon>Thalassiosirophycidae</taxon>
        <taxon>Thalassiosirales</taxon>
        <taxon>Thalassiosiraceae</taxon>
        <taxon>Thalassiosira</taxon>
    </lineage>
</organism>
<protein>
    <submittedName>
        <fullName evidence="2">Uncharacterized protein</fullName>
    </submittedName>
</protein>
<name>K0T3P7_THAOC</name>
<dbReference type="EMBL" id="AGNL01006899">
    <property type="protein sequence ID" value="EJK71699.1"/>
    <property type="molecule type" value="Genomic_DNA"/>
</dbReference>
<feature type="non-terminal residue" evidence="2">
    <location>
        <position position="1"/>
    </location>
</feature>
<comment type="caution">
    <text evidence="2">The sequence shown here is derived from an EMBL/GenBank/DDBJ whole genome shotgun (WGS) entry which is preliminary data.</text>
</comment>
<dbReference type="AlphaFoldDB" id="K0T3P7"/>
<evidence type="ECO:0000313" key="2">
    <source>
        <dbReference type="EMBL" id="EJK71699.1"/>
    </source>
</evidence>
<evidence type="ECO:0000313" key="3">
    <source>
        <dbReference type="Proteomes" id="UP000266841"/>
    </source>
</evidence>
<feature type="region of interest" description="Disordered" evidence="1">
    <location>
        <begin position="44"/>
        <end position="152"/>
    </location>
</feature>
<gene>
    <name evidence="2" type="ORF">THAOC_06836</name>
</gene>
<proteinExistence type="predicted"/>
<keyword evidence="3" id="KW-1185">Reference proteome</keyword>
<feature type="compositionally biased region" description="Basic residues" evidence="1">
    <location>
        <begin position="107"/>
        <end position="118"/>
    </location>
</feature>
<reference evidence="2 3" key="1">
    <citation type="journal article" date="2012" name="Genome Biol.">
        <title>Genome and low-iron response of an oceanic diatom adapted to chronic iron limitation.</title>
        <authorList>
            <person name="Lommer M."/>
            <person name="Specht M."/>
            <person name="Roy A.S."/>
            <person name="Kraemer L."/>
            <person name="Andreson R."/>
            <person name="Gutowska M.A."/>
            <person name="Wolf J."/>
            <person name="Bergner S.V."/>
            <person name="Schilhabel M.B."/>
            <person name="Klostermeier U.C."/>
            <person name="Beiko R.G."/>
            <person name="Rosenstiel P."/>
            <person name="Hippler M."/>
            <person name="Laroche J."/>
        </authorList>
    </citation>
    <scope>NUCLEOTIDE SEQUENCE [LARGE SCALE GENOMIC DNA]</scope>
    <source>
        <strain evidence="2 3">CCMP1005</strain>
    </source>
</reference>